<dbReference type="KEGG" id="dfg:B0537_13685"/>
<evidence type="ECO:0000313" key="2">
    <source>
        <dbReference type="Proteomes" id="UP000189464"/>
    </source>
</evidence>
<dbReference type="RefSeq" id="WP_077715073.1">
    <property type="nucleotide sequence ID" value="NZ_CP019698.1"/>
</dbReference>
<dbReference type="AlphaFoldDB" id="A0A1S6IZ33"/>
<reference evidence="1 2" key="1">
    <citation type="journal article" date="2016" name="Int. J. Syst. Evol. Microbiol.">
        <title>Desulfotomaculum ferrireducens sp. nov., a moderately thermophilic sulfate-reducing and dissimilatory Fe(III)-reducing bacterium isolated from compost.</title>
        <authorList>
            <person name="Yang G."/>
            <person name="Guo J."/>
            <person name="Zhuang L."/>
            <person name="Yuan Y."/>
            <person name="Zhou S."/>
        </authorList>
    </citation>
    <scope>NUCLEOTIDE SEQUENCE [LARGE SCALE GENOMIC DNA]</scope>
    <source>
        <strain evidence="1 2">GSS09</strain>
    </source>
</reference>
<proteinExistence type="predicted"/>
<accession>A0A1S6IZ33</accession>
<dbReference type="OrthoDB" id="1805967at2"/>
<organism evidence="1 2">
    <name type="scientific">Desulforamulus ferrireducens</name>
    <dbReference type="NCBI Taxonomy" id="1833852"/>
    <lineage>
        <taxon>Bacteria</taxon>
        <taxon>Bacillati</taxon>
        <taxon>Bacillota</taxon>
        <taxon>Clostridia</taxon>
        <taxon>Eubacteriales</taxon>
        <taxon>Peptococcaceae</taxon>
        <taxon>Desulforamulus</taxon>
    </lineage>
</organism>
<keyword evidence="2" id="KW-1185">Reference proteome</keyword>
<dbReference type="Proteomes" id="UP000189464">
    <property type="component" value="Chromosome"/>
</dbReference>
<evidence type="ECO:0000313" key="1">
    <source>
        <dbReference type="EMBL" id="AQS60030.1"/>
    </source>
</evidence>
<dbReference type="EMBL" id="CP019698">
    <property type="protein sequence ID" value="AQS60030.1"/>
    <property type="molecule type" value="Genomic_DNA"/>
</dbReference>
<protein>
    <submittedName>
        <fullName evidence="1">Uncharacterized protein</fullName>
    </submittedName>
</protein>
<name>A0A1S6IZ33_9FIRM</name>
<gene>
    <name evidence="1" type="ORF">B0537_13685</name>
</gene>
<sequence length="203" mass="22314">MADEMLASVGKYLTIEIINGKKISGTLLEANGHFIRLQVDNRIATVPLSALTVIWDGEGKETLTEENMEYLANQLRAEVEERVVCTSFPGFNCVNQYVCIPPDICTNTFACPGFYTPGQPQGGGCTYGIFQPCTFNFQQPCGFNFYQPCGFRFFFQPCGVRFTQPCTYLFQQPCGLPFGCNAPGGFSCPGQAFIGIAPQGKKE</sequence>